<evidence type="ECO:0000256" key="13">
    <source>
        <dbReference type="HAMAP-Rule" id="MF_01694"/>
    </source>
</evidence>
<dbReference type="PROSITE" id="PS51918">
    <property type="entry name" value="RADICAL_SAM"/>
    <property type="match status" value="1"/>
</dbReference>
<dbReference type="PIRSF" id="PIRSF001619">
    <property type="entry name" value="Biotin_synth"/>
    <property type="match status" value="1"/>
</dbReference>
<dbReference type="InterPro" id="IPR024177">
    <property type="entry name" value="Biotin_synthase"/>
</dbReference>
<feature type="binding site" evidence="13 14">
    <location>
        <position position="74"/>
    </location>
    <ligand>
        <name>[4Fe-4S] cluster</name>
        <dbReference type="ChEBI" id="CHEBI:49883"/>
        <note>4Fe-4S-S-AdoMet</note>
    </ligand>
</feature>
<evidence type="ECO:0000256" key="11">
    <source>
        <dbReference type="ARBA" id="ARBA00023014"/>
    </source>
</evidence>
<dbReference type="SMART" id="SM00729">
    <property type="entry name" value="Elp3"/>
    <property type="match status" value="1"/>
</dbReference>
<evidence type="ECO:0000256" key="14">
    <source>
        <dbReference type="PIRSR" id="PIRSR001619-1"/>
    </source>
</evidence>
<dbReference type="SMART" id="SM00876">
    <property type="entry name" value="BATS"/>
    <property type="match status" value="1"/>
</dbReference>
<dbReference type="PANTHER" id="PTHR22976:SF2">
    <property type="entry name" value="BIOTIN SYNTHASE, MITOCHONDRIAL"/>
    <property type="match status" value="1"/>
</dbReference>
<dbReference type="Pfam" id="PF06968">
    <property type="entry name" value="BATS"/>
    <property type="match status" value="1"/>
</dbReference>
<dbReference type="InterPro" id="IPR006638">
    <property type="entry name" value="Elp3/MiaA/NifB-like_rSAM"/>
</dbReference>
<comment type="pathway">
    <text evidence="1 13">Cofactor biosynthesis; biotin biosynthesis; biotin from 7,8-diaminononanoate: step 2/2.</text>
</comment>
<evidence type="ECO:0000256" key="12">
    <source>
        <dbReference type="ARBA" id="ARBA00051157"/>
    </source>
</evidence>
<evidence type="ECO:0000313" key="16">
    <source>
        <dbReference type="EMBL" id="HGG91326.1"/>
    </source>
</evidence>
<dbReference type="InterPro" id="IPR007197">
    <property type="entry name" value="rSAM"/>
</dbReference>
<dbReference type="GO" id="GO:0051537">
    <property type="term" value="F:2 iron, 2 sulfur cluster binding"/>
    <property type="evidence" value="ECO:0007669"/>
    <property type="project" value="UniProtKB-KW"/>
</dbReference>
<dbReference type="SFLD" id="SFLDG01060">
    <property type="entry name" value="BATS_domain_containing"/>
    <property type="match status" value="1"/>
</dbReference>
<evidence type="ECO:0000256" key="5">
    <source>
        <dbReference type="ARBA" id="ARBA00022679"/>
    </source>
</evidence>
<keyword evidence="9 13" id="KW-0093">Biotin biosynthesis</keyword>
<keyword evidence="8 13" id="KW-0479">Metal-binding</keyword>
<dbReference type="CDD" id="cd01335">
    <property type="entry name" value="Radical_SAM"/>
    <property type="match status" value="1"/>
</dbReference>
<dbReference type="Pfam" id="PF04055">
    <property type="entry name" value="Radical_SAM"/>
    <property type="match status" value="1"/>
</dbReference>
<comment type="function">
    <text evidence="13">Catalyzes the conversion of dethiobiotin (DTB) to biotin by the insertion of a sulfur atom into dethiobiotin via a radical-based mechanism.</text>
</comment>
<comment type="catalytic activity">
    <reaction evidence="12 13">
        <text>(4R,5S)-dethiobiotin + (sulfur carrier)-SH + 2 reduced [2Fe-2S]-[ferredoxin] + 2 S-adenosyl-L-methionine = (sulfur carrier)-H + biotin + 2 5'-deoxyadenosine + 2 L-methionine + 2 oxidized [2Fe-2S]-[ferredoxin]</text>
        <dbReference type="Rhea" id="RHEA:22060"/>
        <dbReference type="Rhea" id="RHEA-COMP:10000"/>
        <dbReference type="Rhea" id="RHEA-COMP:10001"/>
        <dbReference type="Rhea" id="RHEA-COMP:14737"/>
        <dbReference type="Rhea" id="RHEA-COMP:14739"/>
        <dbReference type="ChEBI" id="CHEBI:17319"/>
        <dbReference type="ChEBI" id="CHEBI:29917"/>
        <dbReference type="ChEBI" id="CHEBI:33737"/>
        <dbReference type="ChEBI" id="CHEBI:33738"/>
        <dbReference type="ChEBI" id="CHEBI:57586"/>
        <dbReference type="ChEBI" id="CHEBI:57844"/>
        <dbReference type="ChEBI" id="CHEBI:59789"/>
        <dbReference type="ChEBI" id="CHEBI:64428"/>
        <dbReference type="ChEBI" id="CHEBI:149473"/>
        <dbReference type="EC" id="2.8.1.6"/>
    </reaction>
</comment>
<dbReference type="EMBL" id="DSRP01000004">
    <property type="protein sequence ID" value="HGG91326.1"/>
    <property type="molecule type" value="Genomic_DNA"/>
</dbReference>
<keyword evidence="7 13" id="KW-0001">2Fe-2S</keyword>
<comment type="similarity">
    <text evidence="2 13">Belongs to the radical SAM superfamily. Biotin synthase family.</text>
</comment>
<name>A0A7C3W7S7_9BACT</name>
<keyword evidence="10 13" id="KW-0408">Iron</keyword>
<evidence type="ECO:0000259" key="15">
    <source>
        <dbReference type="PROSITE" id="PS51918"/>
    </source>
</evidence>
<keyword evidence="5 13" id="KW-0808">Transferase</keyword>
<dbReference type="EC" id="2.8.1.6" evidence="3 13"/>
<feature type="binding site" evidence="13 14">
    <location>
        <position position="279"/>
    </location>
    <ligand>
        <name>[2Fe-2S] cluster</name>
        <dbReference type="ChEBI" id="CHEBI:190135"/>
    </ligand>
</feature>
<comment type="cofactor">
    <cofactor evidence="14">
        <name>[2Fe-2S] cluster</name>
        <dbReference type="ChEBI" id="CHEBI:190135"/>
    </cofactor>
    <text evidence="14">Binds 1 [2Fe-2S] cluster. The cluster is coordinated with 3 cysteines and 1 arginine.</text>
</comment>
<dbReference type="UniPathway" id="UPA00078">
    <property type="reaction ID" value="UER00162"/>
</dbReference>
<evidence type="ECO:0000256" key="3">
    <source>
        <dbReference type="ARBA" id="ARBA00012236"/>
    </source>
</evidence>
<feature type="domain" description="Radical SAM core" evidence="15">
    <location>
        <begin position="56"/>
        <end position="284"/>
    </location>
</feature>
<keyword evidence="4 13" id="KW-0004">4Fe-4S</keyword>
<feature type="binding site" evidence="13 14">
    <location>
        <position position="81"/>
    </location>
    <ligand>
        <name>[4Fe-4S] cluster</name>
        <dbReference type="ChEBI" id="CHEBI:49883"/>
        <note>4Fe-4S-S-AdoMet</note>
    </ligand>
</feature>
<dbReference type="InterPro" id="IPR010722">
    <property type="entry name" value="BATS_dom"/>
</dbReference>
<comment type="subunit">
    <text evidence="13">Homodimer.</text>
</comment>
<dbReference type="AlphaFoldDB" id="A0A7C3W7S7"/>
<feature type="binding site" evidence="13 14">
    <location>
        <position position="209"/>
    </location>
    <ligand>
        <name>[2Fe-2S] cluster</name>
        <dbReference type="ChEBI" id="CHEBI:190135"/>
    </ligand>
</feature>
<dbReference type="GO" id="GO:0009102">
    <property type="term" value="P:biotin biosynthetic process"/>
    <property type="evidence" value="ECO:0007669"/>
    <property type="project" value="UniProtKB-UniRule"/>
</dbReference>
<reference evidence="16" key="1">
    <citation type="journal article" date="2020" name="mSystems">
        <title>Genome- and Community-Level Interaction Insights into Carbon Utilization and Element Cycling Functions of Hydrothermarchaeota in Hydrothermal Sediment.</title>
        <authorList>
            <person name="Zhou Z."/>
            <person name="Liu Y."/>
            <person name="Xu W."/>
            <person name="Pan J."/>
            <person name="Luo Z.H."/>
            <person name="Li M."/>
        </authorList>
    </citation>
    <scope>NUCLEOTIDE SEQUENCE [LARGE SCALE GENOMIC DNA]</scope>
    <source>
        <strain evidence="16">SpSt-413</strain>
    </source>
</reference>
<dbReference type="PANTHER" id="PTHR22976">
    <property type="entry name" value="BIOTIN SYNTHASE"/>
    <property type="match status" value="1"/>
</dbReference>
<comment type="cofactor">
    <cofactor evidence="13">
        <name>[2Fe-2S] cluster</name>
        <dbReference type="ChEBI" id="CHEBI:190135"/>
    </cofactor>
    <text evidence="13">Binds 1 [2Fe-2S] cluster. The cluster is coordinated with 3 cysteines and 1 arginine.</text>
</comment>
<dbReference type="InterPro" id="IPR002684">
    <property type="entry name" value="Biotin_synth/BioAB"/>
</dbReference>
<evidence type="ECO:0000256" key="4">
    <source>
        <dbReference type="ARBA" id="ARBA00022485"/>
    </source>
</evidence>
<evidence type="ECO:0000256" key="1">
    <source>
        <dbReference type="ARBA" id="ARBA00004942"/>
    </source>
</evidence>
<comment type="caution">
    <text evidence="13">Lacks conserved residue(s) required for the propagation of feature annotation.</text>
</comment>
<evidence type="ECO:0000256" key="9">
    <source>
        <dbReference type="ARBA" id="ARBA00022756"/>
    </source>
</evidence>
<dbReference type="HAMAP" id="MF_01694">
    <property type="entry name" value="BioB"/>
    <property type="match status" value="1"/>
</dbReference>
<evidence type="ECO:0000256" key="8">
    <source>
        <dbReference type="ARBA" id="ARBA00022723"/>
    </source>
</evidence>
<dbReference type="GO" id="GO:0004076">
    <property type="term" value="F:biotin synthase activity"/>
    <property type="evidence" value="ECO:0007669"/>
    <property type="project" value="UniProtKB-UniRule"/>
</dbReference>
<gene>
    <name evidence="13 16" type="primary">bioB</name>
    <name evidence="16" type="ORF">ENR59_00045</name>
</gene>
<protein>
    <recommendedName>
        <fullName evidence="3 13">Biotin synthase</fullName>
        <ecNumber evidence="3 13">2.8.1.6</ecNumber>
    </recommendedName>
</protein>
<dbReference type="GO" id="GO:0005506">
    <property type="term" value="F:iron ion binding"/>
    <property type="evidence" value="ECO:0007669"/>
    <property type="project" value="UniProtKB-UniRule"/>
</dbReference>
<evidence type="ECO:0000256" key="10">
    <source>
        <dbReference type="ARBA" id="ARBA00023004"/>
    </source>
</evidence>
<dbReference type="InterPro" id="IPR013785">
    <property type="entry name" value="Aldolase_TIM"/>
</dbReference>
<keyword evidence="11 13" id="KW-0411">Iron-sulfur</keyword>
<dbReference type="GO" id="GO:0051539">
    <property type="term" value="F:4 iron, 4 sulfur cluster binding"/>
    <property type="evidence" value="ECO:0007669"/>
    <property type="project" value="UniProtKB-KW"/>
</dbReference>
<evidence type="ECO:0000256" key="2">
    <source>
        <dbReference type="ARBA" id="ARBA00010765"/>
    </source>
</evidence>
<accession>A0A7C3W7S7</accession>
<dbReference type="Gene3D" id="3.20.20.70">
    <property type="entry name" value="Aldolase class I"/>
    <property type="match status" value="1"/>
</dbReference>
<dbReference type="SFLD" id="SFLDG01278">
    <property type="entry name" value="biotin_synthase_like"/>
    <property type="match status" value="1"/>
</dbReference>
<comment type="caution">
    <text evidence="16">The sequence shown here is derived from an EMBL/GenBank/DDBJ whole genome shotgun (WGS) entry which is preliminary data.</text>
</comment>
<evidence type="ECO:0000256" key="6">
    <source>
        <dbReference type="ARBA" id="ARBA00022691"/>
    </source>
</evidence>
<dbReference type="SFLD" id="SFLDS00029">
    <property type="entry name" value="Radical_SAM"/>
    <property type="match status" value="1"/>
</dbReference>
<dbReference type="InterPro" id="IPR058240">
    <property type="entry name" value="rSAM_sf"/>
</dbReference>
<dbReference type="NCBIfam" id="TIGR00433">
    <property type="entry name" value="bioB"/>
    <property type="match status" value="1"/>
</dbReference>
<organism evidence="16">
    <name type="scientific">Fundidesulfovibrio putealis</name>
    <dbReference type="NCBI Taxonomy" id="270496"/>
    <lineage>
        <taxon>Bacteria</taxon>
        <taxon>Pseudomonadati</taxon>
        <taxon>Thermodesulfobacteriota</taxon>
        <taxon>Desulfovibrionia</taxon>
        <taxon>Desulfovibrionales</taxon>
        <taxon>Desulfovibrionaceae</taxon>
        <taxon>Fundidesulfovibrio</taxon>
    </lineage>
</organism>
<proteinExistence type="inferred from homology"/>
<evidence type="ECO:0000256" key="7">
    <source>
        <dbReference type="ARBA" id="ARBA00022714"/>
    </source>
</evidence>
<sequence length="333" mass="35677">MDIGNTTLFRDTRDAVLAGEALHGPDLDRFTQAVAQARGADLEALLQAARAIRKACTGRQVGLCAIVNAKSGRCSENCAFCAQSGHYRTQAPVHPFLDVDQVVQAARAMRDLGATHFGIVISGLTPTREDFARLRECVAAVAALGMHADASCGVLSREQLLELKDAGLTAYHHNLETARSFFPSICTTHDYEDDVEAVRQALDLGLYVCSGGIFGLGESWGQRAELAVTLRELGVPSVPVNFLHPMPGTPLGAREPMSAGEALRIVALLRFILPTAQIRVCGGRSTVFPPGRELDALDAGASGLMIGDYLTIQGADARRDVQGIRDMGWELPR</sequence>
<keyword evidence="6 13" id="KW-0949">S-adenosyl-L-methionine</keyword>
<feature type="binding site" evidence="13 14">
    <location>
        <position position="78"/>
    </location>
    <ligand>
        <name>[4Fe-4S] cluster</name>
        <dbReference type="ChEBI" id="CHEBI:49883"/>
        <note>4Fe-4S-S-AdoMet</note>
    </ligand>
</feature>
<comment type="cofactor">
    <cofactor evidence="13 14">
        <name>[4Fe-4S] cluster</name>
        <dbReference type="ChEBI" id="CHEBI:49883"/>
    </cofactor>
    <text evidence="13 14">Binds 1 [4Fe-4S] cluster. The cluster is coordinated with 3 cysteines and an exchangeable S-adenosyl-L-methionine.</text>
</comment>
<dbReference type="SUPFAM" id="SSF102114">
    <property type="entry name" value="Radical SAM enzymes"/>
    <property type="match status" value="1"/>
</dbReference>